<proteinExistence type="predicted"/>
<name>U2QIM2_LEVBR</name>
<sequence length="48" mass="5434">MVNGLERTGHDFKPIMVTTAEKLDSVSLKVPSLAENYRSRLMVRRVGM</sequence>
<dbReference type="Proteomes" id="UP000016644">
    <property type="component" value="Unassembled WGS sequence"/>
</dbReference>
<dbReference type="HOGENOM" id="CLU_3154075_0_0_9"/>
<gene>
    <name evidence="1" type="ORF">HMPREF0495_02531</name>
</gene>
<accession>U2QIM2</accession>
<dbReference type="AlphaFoldDB" id="U2QIM2"/>
<comment type="caution">
    <text evidence="1">The sequence shown here is derived from an EMBL/GenBank/DDBJ whole genome shotgun (WGS) entry which is preliminary data.</text>
</comment>
<dbReference type="EMBL" id="AWVK01000118">
    <property type="protein sequence ID" value="ERK41143.1"/>
    <property type="molecule type" value="Genomic_DNA"/>
</dbReference>
<reference evidence="1 2" key="1">
    <citation type="submission" date="2013-06" db="EMBL/GenBank/DDBJ databases">
        <authorList>
            <person name="Weinstock G."/>
            <person name="Sodergren E."/>
            <person name="Lobos E.A."/>
            <person name="Fulton L."/>
            <person name="Fulton R."/>
            <person name="Courtney L."/>
            <person name="Fronick C."/>
            <person name="O'Laughlin M."/>
            <person name="Godfrey J."/>
            <person name="Wilson R.M."/>
            <person name="Miner T."/>
            <person name="Farmer C."/>
            <person name="Delehaunty K."/>
            <person name="Cordes M."/>
            <person name="Minx P."/>
            <person name="Tomlinson C."/>
            <person name="Chen J."/>
            <person name="Wollam A."/>
            <person name="Pepin K.H."/>
            <person name="Bhonagiri V."/>
            <person name="Zhang X."/>
            <person name="Warren W."/>
            <person name="Mitreva M."/>
            <person name="Mardis E.R."/>
            <person name="Wilson R.K."/>
        </authorList>
    </citation>
    <scope>NUCLEOTIDE SEQUENCE [LARGE SCALE GENOMIC DNA]</scope>
    <source>
        <strain evidence="1 2">ATCC 14869</strain>
    </source>
</reference>
<evidence type="ECO:0000313" key="2">
    <source>
        <dbReference type="Proteomes" id="UP000016644"/>
    </source>
</evidence>
<protein>
    <submittedName>
        <fullName evidence="1">Uncharacterized protein</fullName>
    </submittedName>
</protein>
<evidence type="ECO:0000313" key="1">
    <source>
        <dbReference type="EMBL" id="ERK41143.1"/>
    </source>
</evidence>
<organism evidence="1 2">
    <name type="scientific">Levilactobacillus brevis ATCC 14869 = DSM 20054</name>
    <dbReference type="NCBI Taxonomy" id="649758"/>
    <lineage>
        <taxon>Bacteria</taxon>
        <taxon>Bacillati</taxon>
        <taxon>Bacillota</taxon>
        <taxon>Bacilli</taxon>
        <taxon>Lactobacillales</taxon>
        <taxon>Lactobacillaceae</taxon>
        <taxon>Levilactobacillus</taxon>
    </lineage>
</organism>